<keyword evidence="2" id="KW-1185">Reference proteome</keyword>
<accession>A0ACC0MGP8</accession>
<sequence length="133" mass="14690">MKRQHGGDVYSYGILLLEMFTGKRPTDGIFSGSLTLHDFVKMSLPERIAEIVDPTLFQQREMADASSSIDDNQSQSSRSSYIIQECLISLLKVGIACSQELPTDRPDINDVVPQLHAIRKTLLETGVHGGKKG</sequence>
<proteinExistence type="predicted"/>
<comment type="caution">
    <text evidence="1">The sequence shown here is derived from an EMBL/GenBank/DDBJ whole genome shotgun (WGS) entry which is preliminary data.</text>
</comment>
<protein>
    <submittedName>
        <fullName evidence="1">Uncharacterized protein</fullName>
    </submittedName>
</protein>
<evidence type="ECO:0000313" key="1">
    <source>
        <dbReference type="EMBL" id="KAI8540155.1"/>
    </source>
</evidence>
<reference evidence="1" key="1">
    <citation type="submission" date="2022-02" db="EMBL/GenBank/DDBJ databases">
        <title>Plant Genome Project.</title>
        <authorList>
            <person name="Zhang R.-G."/>
        </authorList>
    </citation>
    <scope>NUCLEOTIDE SEQUENCE</scope>
    <source>
        <strain evidence="1">AT1</strain>
    </source>
</reference>
<organism evidence="1 2">
    <name type="scientific">Rhododendron molle</name>
    <name type="common">Chinese azalea</name>
    <name type="synonym">Azalea mollis</name>
    <dbReference type="NCBI Taxonomy" id="49168"/>
    <lineage>
        <taxon>Eukaryota</taxon>
        <taxon>Viridiplantae</taxon>
        <taxon>Streptophyta</taxon>
        <taxon>Embryophyta</taxon>
        <taxon>Tracheophyta</taxon>
        <taxon>Spermatophyta</taxon>
        <taxon>Magnoliopsida</taxon>
        <taxon>eudicotyledons</taxon>
        <taxon>Gunneridae</taxon>
        <taxon>Pentapetalae</taxon>
        <taxon>asterids</taxon>
        <taxon>Ericales</taxon>
        <taxon>Ericaceae</taxon>
        <taxon>Ericoideae</taxon>
        <taxon>Rhodoreae</taxon>
        <taxon>Rhododendron</taxon>
    </lineage>
</organism>
<evidence type="ECO:0000313" key="2">
    <source>
        <dbReference type="Proteomes" id="UP001062846"/>
    </source>
</evidence>
<name>A0ACC0MGP8_RHOML</name>
<dbReference type="EMBL" id="CM046396">
    <property type="protein sequence ID" value="KAI8540155.1"/>
    <property type="molecule type" value="Genomic_DNA"/>
</dbReference>
<dbReference type="Proteomes" id="UP001062846">
    <property type="component" value="Chromosome 9"/>
</dbReference>
<gene>
    <name evidence="1" type="ORF">RHMOL_Rhmol09G0240200</name>
</gene>